<accession>A0A183MZE4</accession>
<keyword evidence="4" id="KW-1185">Reference proteome</keyword>
<dbReference type="Pfam" id="PF04201">
    <property type="entry name" value="TPD52"/>
    <property type="match status" value="1"/>
</dbReference>
<dbReference type="Proteomes" id="UP000277204">
    <property type="component" value="Unassembled WGS sequence"/>
</dbReference>
<evidence type="ECO:0000313" key="4">
    <source>
        <dbReference type="Proteomes" id="UP000277204"/>
    </source>
</evidence>
<dbReference type="STRING" id="48269.A0A183MZE4"/>
<dbReference type="GO" id="GO:0005737">
    <property type="term" value="C:cytoplasm"/>
    <property type="evidence" value="ECO:0007669"/>
    <property type="project" value="TreeGrafter"/>
</dbReference>
<sequence length="306" mass="33915">MPDKSNKINGNLVLGHEETQSDAPPDIRQVPFDTSSCHGSNTSLVTNGKESTLAELTEFVSSRAEILLNRFGQIATDSKRVVSKVACSTQRLSFGKIVSKSPCVICGENHRIDKCFQFLTLAVNDKWANAREKILCFCCFRRGHGSMDCKDRVVCTIEGCRDRNHPLLRKPIQVQGGSRVAEEYVAAPVFNDGSGMCKGGFAEGDASRALKTKSYQKLKTTSMMDPNAPVVPQEISTDQPVLSDEENARLQVELSQVEEEIRLLQETLVVKQRRSNEIKKALGFTTLSTLQYDLMEGIHKLEDTEA</sequence>
<dbReference type="EMBL" id="UZAI01018700">
    <property type="protein sequence ID" value="VDP39460.1"/>
    <property type="molecule type" value="Genomic_DNA"/>
</dbReference>
<comment type="similarity">
    <text evidence="1">Belongs to the TPD52 family.</text>
</comment>
<name>A0A183MZE4_9TREM</name>
<keyword evidence="2" id="KW-0175">Coiled coil</keyword>
<dbReference type="AlphaFoldDB" id="A0A183MZE4"/>
<dbReference type="PANTHER" id="PTHR19307">
    <property type="entry name" value="TUMOR PROTEIN D52"/>
    <property type="match status" value="1"/>
</dbReference>
<dbReference type="InterPro" id="IPR007327">
    <property type="entry name" value="TPD52"/>
</dbReference>
<dbReference type="PANTHER" id="PTHR19307:SF14">
    <property type="entry name" value="TUMOR PROTEIN D52"/>
    <property type="match status" value="1"/>
</dbReference>
<proteinExistence type="inferred from homology"/>
<evidence type="ECO:0000256" key="2">
    <source>
        <dbReference type="ARBA" id="ARBA00023054"/>
    </source>
</evidence>
<evidence type="ECO:0000256" key="1">
    <source>
        <dbReference type="ARBA" id="ARBA00005702"/>
    </source>
</evidence>
<protein>
    <submittedName>
        <fullName evidence="3">Uncharacterized protein</fullName>
    </submittedName>
</protein>
<gene>
    <name evidence="3" type="ORF">SMRZ_LOCUS21419</name>
</gene>
<reference evidence="3 4" key="1">
    <citation type="submission" date="2018-11" db="EMBL/GenBank/DDBJ databases">
        <authorList>
            <consortium name="Pathogen Informatics"/>
        </authorList>
    </citation>
    <scope>NUCLEOTIDE SEQUENCE [LARGE SCALE GENOMIC DNA]</scope>
    <source>
        <strain evidence="3 4">Zambia</strain>
    </source>
</reference>
<evidence type="ECO:0000313" key="3">
    <source>
        <dbReference type="EMBL" id="VDP39460.1"/>
    </source>
</evidence>
<organism evidence="3 4">
    <name type="scientific">Schistosoma margrebowiei</name>
    <dbReference type="NCBI Taxonomy" id="48269"/>
    <lineage>
        <taxon>Eukaryota</taxon>
        <taxon>Metazoa</taxon>
        <taxon>Spiralia</taxon>
        <taxon>Lophotrochozoa</taxon>
        <taxon>Platyhelminthes</taxon>
        <taxon>Trematoda</taxon>
        <taxon>Digenea</taxon>
        <taxon>Strigeidida</taxon>
        <taxon>Schistosomatoidea</taxon>
        <taxon>Schistosomatidae</taxon>
        <taxon>Schistosoma</taxon>
    </lineage>
</organism>